<evidence type="ECO:0000256" key="2">
    <source>
        <dbReference type="SAM" id="Phobius"/>
    </source>
</evidence>
<name>A0AA86W635_9FABA</name>
<dbReference type="Gramene" id="rna-AYBTSS11_LOCUS31546">
    <property type="protein sequence ID" value="CAJ1979332.1"/>
    <property type="gene ID" value="gene-AYBTSS11_LOCUS31546"/>
</dbReference>
<dbReference type="EMBL" id="OY731408">
    <property type="protein sequence ID" value="CAJ1979332.1"/>
    <property type="molecule type" value="Genomic_DNA"/>
</dbReference>
<keyword evidence="2" id="KW-0472">Membrane</keyword>
<dbReference type="AlphaFoldDB" id="A0AA86W635"/>
<protein>
    <submittedName>
        <fullName evidence="3">Uncharacterized protein</fullName>
    </submittedName>
</protein>
<keyword evidence="4" id="KW-1185">Reference proteome</keyword>
<keyword evidence="2" id="KW-0812">Transmembrane</keyword>
<keyword evidence="2" id="KW-1133">Transmembrane helix</keyword>
<reference evidence="3" key="1">
    <citation type="submission" date="2023-10" db="EMBL/GenBank/DDBJ databases">
        <authorList>
            <person name="Domelevo Entfellner J.-B."/>
        </authorList>
    </citation>
    <scope>NUCLEOTIDE SEQUENCE</scope>
</reference>
<sequence length="204" mass="22980">MPNQMAQDTGSSADRVSTDKHRNYAVVANTITILGALGWYLKITAKKAKTTRSLTVSLPLRVIVFNFSKSTLHFHPAVFNLMKSPDILGKARLAYINCVVGHSSLKLKNVTRVTFKIVYDCPQMRPRKDKYTERFRTGESSVAFNINLFRDKHTQQSTLFASESSAKAPKADKEKSLSPDSSDSSEINSTNEKLWHCEHPCLWK</sequence>
<dbReference type="Proteomes" id="UP001189624">
    <property type="component" value="Chromosome 11"/>
</dbReference>
<feature type="region of interest" description="Disordered" evidence="1">
    <location>
        <begin position="160"/>
        <end position="189"/>
    </location>
</feature>
<organism evidence="3 4">
    <name type="scientific">Sphenostylis stenocarpa</name>
    <dbReference type="NCBI Taxonomy" id="92480"/>
    <lineage>
        <taxon>Eukaryota</taxon>
        <taxon>Viridiplantae</taxon>
        <taxon>Streptophyta</taxon>
        <taxon>Embryophyta</taxon>
        <taxon>Tracheophyta</taxon>
        <taxon>Spermatophyta</taxon>
        <taxon>Magnoliopsida</taxon>
        <taxon>eudicotyledons</taxon>
        <taxon>Gunneridae</taxon>
        <taxon>Pentapetalae</taxon>
        <taxon>rosids</taxon>
        <taxon>fabids</taxon>
        <taxon>Fabales</taxon>
        <taxon>Fabaceae</taxon>
        <taxon>Papilionoideae</taxon>
        <taxon>50 kb inversion clade</taxon>
        <taxon>NPAAA clade</taxon>
        <taxon>indigoferoid/millettioid clade</taxon>
        <taxon>Phaseoleae</taxon>
        <taxon>Sphenostylis</taxon>
    </lineage>
</organism>
<feature type="transmembrane region" description="Helical" evidence="2">
    <location>
        <begin position="24"/>
        <end position="43"/>
    </location>
</feature>
<proteinExistence type="predicted"/>
<gene>
    <name evidence="3" type="ORF">AYBTSS11_LOCUS31546</name>
</gene>
<accession>A0AA86W635</accession>
<evidence type="ECO:0000313" key="4">
    <source>
        <dbReference type="Proteomes" id="UP001189624"/>
    </source>
</evidence>
<evidence type="ECO:0000256" key="1">
    <source>
        <dbReference type="SAM" id="MobiDB-lite"/>
    </source>
</evidence>
<evidence type="ECO:0000313" key="3">
    <source>
        <dbReference type="EMBL" id="CAJ1979332.1"/>
    </source>
</evidence>